<dbReference type="RefSeq" id="WP_166882552.1">
    <property type="nucleotide sequence ID" value="NZ_WHJH01000104.1"/>
</dbReference>
<accession>A0ABX0P527</accession>
<protein>
    <submittedName>
        <fullName evidence="1">Uncharacterized protein</fullName>
    </submittedName>
</protein>
<sequence>MERLPLQHAFGTIEIVRKYLISPCTIAIISGDLELYDDVIWRDFHGRLCDRSYAESDLAVLRAKKLSGEYQRKILPLPRRIEVPRLVAYLNDETVTLSDGGKSVISFPLFQLWLEAVLNERINGAENSFLFLPIDTVREFAQLVSHLYPLLSTLGKTIDGELDRFRLRRRIFMREEIANAIEAFAKNYASTRGQSAKSAREKDRKAAYDTLQARVKPATPGVAPPFAKLAIEWQDLLLTYFQHHERGGPIFLALKANQHFRKCMNNPAERTASVFDTDLFSPRAHEKYYQFSQSEEIKDEWQNHLSERIPNGFFKNLPKSSILPYPRPELGRRITDSGKAIAESETLKGDDVEDAELVRRLMTHYNFYTSSSRTTLTLTGRILELLVTSLIRDVSVDGVLDLIDRPPFHSATAIASTKTFDFDGEDEPGIDGGDEDVAVGDTLSDWIEKINAWRKANLAELESVPNAWLIYNVVNKYFNQVNFFNQADEPTPHFVAGSTNKRVNPEGTRLDVFGTALQAYRAIWAIFGSFEKGQVFGFDEVIAYRNIGKADARFEQNQLYLQNIKPFLQRDAAATGEKPYFNFQTGAYTYLLASHPLKTKLEQVYRNMMIEAGDAPAKARTSSVETKRGGEQLTYEKANSILNPLIRQYSLKANQIEQMDLPACLKIFDEIKHELEALGAEDAIQIARDMEKKSGGSALSKLHRLLTQIKILQDLGAGEASA</sequence>
<gene>
    <name evidence="1" type="ORF">F2P45_33460</name>
</gene>
<comment type="caution">
    <text evidence="1">The sequence shown here is derived from an EMBL/GenBank/DDBJ whole genome shotgun (WGS) entry which is preliminary data.</text>
</comment>
<dbReference type="EMBL" id="WHJH01000104">
    <property type="protein sequence ID" value="NHZ93870.1"/>
    <property type="molecule type" value="Genomic_DNA"/>
</dbReference>
<dbReference type="Proteomes" id="UP000609726">
    <property type="component" value="Unassembled WGS sequence"/>
</dbReference>
<reference evidence="1 2" key="1">
    <citation type="submission" date="2019-10" db="EMBL/GenBank/DDBJ databases">
        <title>Taxonomy of Antarctic Massilia spp.: description of Massilia rubra sp. nov., Massilia aquatica sp. nov., Massilia mucilaginosa sp. nov., Massilia frigida sp. nov. isolated from streams, lakes and regoliths.</title>
        <authorList>
            <person name="Holochova P."/>
            <person name="Sedlacek I."/>
            <person name="Kralova S."/>
            <person name="Maslanova I."/>
            <person name="Busse H.-J."/>
            <person name="Stankova E."/>
            <person name="Vrbovska V."/>
            <person name="Kovarovic V."/>
            <person name="Bartak M."/>
            <person name="Svec P."/>
            <person name="Pantucek R."/>
        </authorList>
    </citation>
    <scope>NUCLEOTIDE SEQUENCE [LARGE SCALE GENOMIC DNA]</scope>
    <source>
        <strain evidence="1 2">CCM 8733</strain>
    </source>
</reference>
<proteinExistence type="predicted"/>
<organism evidence="1 2">
    <name type="scientific">Massilia mucilaginosa</name>
    <dbReference type="NCBI Taxonomy" id="2609282"/>
    <lineage>
        <taxon>Bacteria</taxon>
        <taxon>Pseudomonadati</taxon>
        <taxon>Pseudomonadota</taxon>
        <taxon>Betaproteobacteria</taxon>
        <taxon>Burkholderiales</taxon>
        <taxon>Oxalobacteraceae</taxon>
        <taxon>Telluria group</taxon>
        <taxon>Massilia</taxon>
    </lineage>
</organism>
<name>A0ABX0P527_9BURK</name>
<evidence type="ECO:0000313" key="2">
    <source>
        <dbReference type="Proteomes" id="UP000609726"/>
    </source>
</evidence>
<keyword evidence="2" id="KW-1185">Reference proteome</keyword>
<evidence type="ECO:0000313" key="1">
    <source>
        <dbReference type="EMBL" id="NHZ93870.1"/>
    </source>
</evidence>